<dbReference type="CDD" id="cd06563">
    <property type="entry name" value="GH20_chitobiase-like"/>
    <property type="match status" value="1"/>
</dbReference>
<dbReference type="Pfam" id="PF00728">
    <property type="entry name" value="Glyco_hydro_20"/>
    <property type="match status" value="1"/>
</dbReference>
<evidence type="ECO:0000256" key="5">
    <source>
        <dbReference type="ARBA" id="ARBA00023295"/>
    </source>
</evidence>
<dbReference type="Proteomes" id="UP000824161">
    <property type="component" value="Unassembled WGS sequence"/>
</dbReference>
<feature type="chain" id="PRO_5039369454" description="beta-N-acetylhexosaminidase" evidence="7">
    <location>
        <begin position="19"/>
        <end position="543"/>
    </location>
</feature>
<dbReference type="InterPro" id="IPR017853">
    <property type="entry name" value="GH"/>
</dbReference>
<dbReference type="PANTHER" id="PTHR22600:SF57">
    <property type="entry name" value="BETA-N-ACETYLHEXOSAMINIDASE"/>
    <property type="match status" value="1"/>
</dbReference>
<dbReference type="InterPro" id="IPR029018">
    <property type="entry name" value="Hex-like_dom2"/>
</dbReference>
<protein>
    <recommendedName>
        <fullName evidence="3">beta-N-acetylhexosaminidase</fullName>
        <ecNumber evidence="3">3.2.1.52</ecNumber>
    </recommendedName>
</protein>
<dbReference type="InterPro" id="IPR015882">
    <property type="entry name" value="HEX_bac_N"/>
</dbReference>
<evidence type="ECO:0000256" key="2">
    <source>
        <dbReference type="ARBA" id="ARBA00006285"/>
    </source>
</evidence>
<evidence type="ECO:0000313" key="11">
    <source>
        <dbReference type="Proteomes" id="UP000824161"/>
    </source>
</evidence>
<evidence type="ECO:0000256" key="4">
    <source>
        <dbReference type="ARBA" id="ARBA00022801"/>
    </source>
</evidence>
<keyword evidence="5" id="KW-0326">Glycosidase</keyword>
<keyword evidence="4" id="KW-0378">Hydrolase</keyword>
<dbReference type="AlphaFoldDB" id="A0A9D1HAG8"/>
<feature type="signal peptide" evidence="7">
    <location>
        <begin position="1"/>
        <end position="18"/>
    </location>
</feature>
<evidence type="ECO:0000259" key="8">
    <source>
        <dbReference type="Pfam" id="PF00728"/>
    </source>
</evidence>
<comment type="caution">
    <text evidence="10">The sequence shown here is derived from an EMBL/GenBank/DDBJ whole genome shotgun (WGS) entry which is preliminary data.</text>
</comment>
<dbReference type="SUPFAM" id="SSF55545">
    <property type="entry name" value="beta-N-acetylhexosaminidase-like domain"/>
    <property type="match status" value="1"/>
</dbReference>
<dbReference type="EC" id="3.2.1.52" evidence="3"/>
<dbReference type="SUPFAM" id="SSF51445">
    <property type="entry name" value="(Trans)glycosidases"/>
    <property type="match status" value="1"/>
</dbReference>
<name>A0A9D1HAG8_9FLAO</name>
<sequence length="543" mass="62510">MRTTFFSLFLLLFGAVSAQQKNAPLPTIIPEPVEMTSGQGQFTISRATRVYAADKEAEKSAKYFIDYFNRHFGYRLALAKKDAGEDLIVFSDRKNGETSGGYTLTVTPEAIRIEGNDGPGVFYGMQSLIQMLPTRGGVLPIIGAVTIRDYPRFEYRGMHFDCVRHFFPVEYVKRYIDYLALHKMNYFHWHLTDDQAWRLEMKSHPELTAQGSTREGEILGLYPGTYRKRPYGGYYTQEQAKEIVEYAAERYITVIPEIDIPGHCMAVLAVHPEFSTEPDLEHKTAQTWGIYNKFNNVLAPKPEVFAFLTDVFSELCDLFPSQYIHVGGDECAKKWWKESEQAQQFMKEHNLKDEEELQSYFIHYVGDVIAKKGKTTVGWNEILEGGLAPDAMVMSWQGTSGGITAAKSGHRVIMTPSGYSYYNNLQSRNQRQVTHQGYLPLDKVYNYNIIPDELTPEQAANIIGAQACLWTEYFPTTGKVEMALFPRLSALAENVWSQPEKKDWERFLRKMPDQFERYDLWGARFSEDFFRMYDLPYYDPTTR</sequence>
<dbReference type="Gene3D" id="3.20.20.80">
    <property type="entry name" value="Glycosidases"/>
    <property type="match status" value="1"/>
</dbReference>
<keyword evidence="7" id="KW-0732">Signal</keyword>
<dbReference type="GO" id="GO:0030203">
    <property type="term" value="P:glycosaminoglycan metabolic process"/>
    <property type="evidence" value="ECO:0007669"/>
    <property type="project" value="TreeGrafter"/>
</dbReference>
<dbReference type="GO" id="GO:0004563">
    <property type="term" value="F:beta-N-acetylhexosaminidase activity"/>
    <property type="evidence" value="ECO:0007669"/>
    <property type="project" value="UniProtKB-EC"/>
</dbReference>
<organism evidence="10 11">
    <name type="scientific">Candidatus Merdimorpha stercoravium</name>
    <dbReference type="NCBI Taxonomy" id="2840863"/>
    <lineage>
        <taxon>Bacteria</taxon>
        <taxon>Pseudomonadati</taxon>
        <taxon>Bacteroidota</taxon>
        <taxon>Flavobacteriia</taxon>
        <taxon>Flavobacteriales</taxon>
        <taxon>Candidatus Merdimorpha</taxon>
    </lineage>
</organism>
<dbReference type="PANTHER" id="PTHR22600">
    <property type="entry name" value="BETA-HEXOSAMINIDASE"/>
    <property type="match status" value="1"/>
</dbReference>
<reference evidence="10" key="2">
    <citation type="journal article" date="2021" name="PeerJ">
        <title>Extensive microbial diversity within the chicken gut microbiome revealed by metagenomics and culture.</title>
        <authorList>
            <person name="Gilroy R."/>
            <person name="Ravi A."/>
            <person name="Getino M."/>
            <person name="Pursley I."/>
            <person name="Horton D.L."/>
            <person name="Alikhan N.F."/>
            <person name="Baker D."/>
            <person name="Gharbi K."/>
            <person name="Hall N."/>
            <person name="Watson M."/>
            <person name="Adriaenssens E.M."/>
            <person name="Foster-Nyarko E."/>
            <person name="Jarju S."/>
            <person name="Secka A."/>
            <person name="Antonio M."/>
            <person name="Oren A."/>
            <person name="Chaudhuri R.R."/>
            <person name="La Ragione R."/>
            <person name="Hildebrand F."/>
            <person name="Pallen M.J."/>
        </authorList>
    </citation>
    <scope>NUCLEOTIDE SEQUENCE</scope>
    <source>
        <strain evidence="10">1383</strain>
    </source>
</reference>
<gene>
    <name evidence="10" type="ORF">IAC44_07275</name>
</gene>
<dbReference type="InterPro" id="IPR025705">
    <property type="entry name" value="Beta_hexosaminidase_sua/sub"/>
</dbReference>
<dbReference type="EMBL" id="DVLY01000187">
    <property type="protein sequence ID" value="HIT98620.1"/>
    <property type="molecule type" value="Genomic_DNA"/>
</dbReference>
<dbReference type="GO" id="GO:0005975">
    <property type="term" value="P:carbohydrate metabolic process"/>
    <property type="evidence" value="ECO:0007669"/>
    <property type="project" value="InterPro"/>
</dbReference>
<feature type="domain" description="Beta-hexosaminidase bacterial type N-terminal" evidence="9">
    <location>
        <begin position="26"/>
        <end position="150"/>
    </location>
</feature>
<evidence type="ECO:0000313" key="10">
    <source>
        <dbReference type="EMBL" id="HIT98620.1"/>
    </source>
</evidence>
<proteinExistence type="inferred from homology"/>
<evidence type="ECO:0000256" key="1">
    <source>
        <dbReference type="ARBA" id="ARBA00001231"/>
    </source>
</evidence>
<comment type="similarity">
    <text evidence="2">Belongs to the glycosyl hydrolase 20 family.</text>
</comment>
<evidence type="ECO:0000256" key="6">
    <source>
        <dbReference type="PIRSR" id="PIRSR625705-1"/>
    </source>
</evidence>
<dbReference type="PRINTS" id="PR00738">
    <property type="entry name" value="GLHYDRLASE20"/>
</dbReference>
<accession>A0A9D1HAG8</accession>
<reference evidence="10" key="1">
    <citation type="submission" date="2020-10" db="EMBL/GenBank/DDBJ databases">
        <authorList>
            <person name="Gilroy R."/>
        </authorList>
    </citation>
    <scope>NUCLEOTIDE SEQUENCE</scope>
    <source>
        <strain evidence="10">1383</strain>
    </source>
</reference>
<dbReference type="InterPro" id="IPR015883">
    <property type="entry name" value="Glyco_hydro_20_cat"/>
</dbReference>
<comment type="catalytic activity">
    <reaction evidence="1">
        <text>Hydrolysis of terminal non-reducing N-acetyl-D-hexosamine residues in N-acetyl-beta-D-hexosaminides.</text>
        <dbReference type="EC" id="3.2.1.52"/>
    </reaction>
</comment>
<evidence type="ECO:0000256" key="3">
    <source>
        <dbReference type="ARBA" id="ARBA00012663"/>
    </source>
</evidence>
<evidence type="ECO:0000259" key="9">
    <source>
        <dbReference type="Pfam" id="PF02838"/>
    </source>
</evidence>
<feature type="domain" description="Glycoside hydrolase family 20 catalytic" evidence="8">
    <location>
        <begin position="153"/>
        <end position="498"/>
    </location>
</feature>
<feature type="active site" description="Proton donor" evidence="6">
    <location>
        <position position="330"/>
    </location>
</feature>
<evidence type="ECO:0000256" key="7">
    <source>
        <dbReference type="SAM" id="SignalP"/>
    </source>
</evidence>
<dbReference type="GO" id="GO:0016020">
    <property type="term" value="C:membrane"/>
    <property type="evidence" value="ECO:0007669"/>
    <property type="project" value="TreeGrafter"/>
</dbReference>
<dbReference type="Pfam" id="PF02838">
    <property type="entry name" value="Glyco_hydro_20b"/>
    <property type="match status" value="1"/>
</dbReference>
<dbReference type="Gene3D" id="3.30.379.10">
    <property type="entry name" value="Chitobiase/beta-hexosaminidase domain 2-like"/>
    <property type="match status" value="1"/>
</dbReference>